<proteinExistence type="predicted"/>
<protein>
    <recommendedName>
        <fullName evidence="3">Peptidase A2 domain-containing protein</fullName>
    </recommendedName>
</protein>
<evidence type="ECO:0000256" key="2">
    <source>
        <dbReference type="SAM" id="MobiDB-lite"/>
    </source>
</evidence>
<keyword evidence="5" id="KW-1185">Reference proteome</keyword>
<dbReference type="Gene3D" id="2.40.70.10">
    <property type="entry name" value="Acid Proteases"/>
    <property type="match status" value="1"/>
</dbReference>
<dbReference type="Gene3D" id="3.10.10.10">
    <property type="entry name" value="HIV Type 1 Reverse Transcriptase, subunit A, domain 1"/>
    <property type="match status" value="1"/>
</dbReference>
<reference evidence="4" key="1">
    <citation type="journal article" date="2023" name="Front. Mar. Sci.">
        <title>A new Merluccius polli reference genome to investigate the effects of global change in West African waters.</title>
        <authorList>
            <person name="Mateo J.L."/>
            <person name="Blanco-Fernandez C."/>
            <person name="Garcia-Vazquez E."/>
            <person name="Machado-Schiaffino G."/>
        </authorList>
    </citation>
    <scope>NUCLEOTIDE SEQUENCE</scope>
    <source>
        <strain evidence="4">C29</strain>
        <tissue evidence="4">Fin</tissue>
    </source>
</reference>
<dbReference type="PANTHER" id="PTHR37984:SF7">
    <property type="entry name" value="INTEGRASE CATALYTIC DOMAIN-CONTAINING PROTEIN"/>
    <property type="match status" value="1"/>
</dbReference>
<dbReference type="CDD" id="cd01647">
    <property type="entry name" value="RT_LTR"/>
    <property type="match status" value="1"/>
</dbReference>
<evidence type="ECO:0000313" key="4">
    <source>
        <dbReference type="EMBL" id="KAK0151251.1"/>
    </source>
</evidence>
<feature type="region of interest" description="Disordered" evidence="2">
    <location>
        <begin position="717"/>
        <end position="773"/>
    </location>
</feature>
<feature type="domain" description="Peptidase A2" evidence="3">
    <location>
        <begin position="307"/>
        <end position="346"/>
    </location>
</feature>
<dbReference type="AlphaFoldDB" id="A0AA47P547"/>
<dbReference type="InterPro" id="IPR043502">
    <property type="entry name" value="DNA/RNA_pol_sf"/>
</dbReference>
<dbReference type="SUPFAM" id="SSF56672">
    <property type="entry name" value="DNA/RNA polymerases"/>
    <property type="match status" value="1"/>
</dbReference>
<dbReference type="GO" id="GO:0004190">
    <property type="term" value="F:aspartic-type endopeptidase activity"/>
    <property type="evidence" value="ECO:0007669"/>
    <property type="project" value="InterPro"/>
</dbReference>
<dbReference type="SUPFAM" id="SSF50630">
    <property type="entry name" value="Acid proteases"/>
    <property type="match status" value="1"/>
</dbReference>
<dbReference type="PROSITE" id="PS50175">
    <property type="entry name" value="ASP_PROT_RETROV"/>
    <property type="match status" value="1"/>
</dbReference>
<dbReference type="InterPro" id="IPR043128">
    <property type="entry name" value="Rev_trsase/Diguanyl_cyclase"/>
</dbReference>
<dbReference type="GO" id="GO:0006508">
    <property type="term" value="P:proteolysis"/>
    <property type="evidence" value="ECO:0007669"/>
    <property type="project" value="InterPro"/>
</dbReference>
<dbReference type="Proteomes" id="UP001174136">
    <property type="component" value="Unassembled WGS sequence"/>
</dbReference>
<dbReference type="EMBL" id="JAOPHQ010001342">
    <property type="protein sequence ID" value="KAK0151251.1"/>
    <property type="molecule type" value="Genomic_DNA"/>
</dbReference>
<dbReference type="Gene3D" id="3.30.70.270">
    <property type="match status" value="1"/>
</dbReference>
<evidence type="ECO:0000259" key="3">
    <source>
        <dbReference type="PROSITE" id="PS50175"/>
    </source>
</evidence>
<dbReference type="InterPro" id="IPR001995">
    <property type="entry name" value="Peptidase_A2_cat"/>
</dbReference>
<dbReference type="PANTHER" id="PTHR37984">
    <property type="entry name" value="PROTEIN CBG26694"/>
    <property type="match status" value="1"/>
</dbReference>
<dbReference type="InterPro" id="IPR050951">
    <property type="entry name" value="Retrovirus_Pol_polyprotein"/>
</dbReference>
<keyword evidence="1" id="KW-0378">Hydrolase</keyword>
<dbReference type="CDD" id="cd05481">
    <property type="entry name" value="retropepsin_like_LTR_1"/>
    <property type="match status" value="1"/>
</dbReference>
<dbReference type="InterPro" id="IPR021109">
    <property type="entry name" value="Peptidase_aspartic_dom_sf"/>
</dbReference>
<sequence length="784" mass="88342">MEQFKPSSPLILSGNIAENWRRWEQRFRLYVTASGALDKEETVKVAILLHTVGEEALEVYNTLTVTPAGANATMEEVLKAFKDYCSPQKNIVFERHQFWSHTMSTGISVDRFITELRQKSKNCEFGRNEEDMIRDKLVFSINDTRLKERLLRDNELTLRKAIDTCRSAELAKTQIQAMQTSPVVHDTSVDALRKATGQTRTASWNKSKTSSKKQGPTVCHKCGNKHEPRQCPAYGAVCHKCGKNNHFSKVCKADTEKSSSYKTKTVHNIESEVDSLYIGMVQNDDKKVTRQTHTVWHETATIRGIAINFKLDTGADANVLPMSMYRQIPGPIQMRPTETVLIAFGGARVPADGVVCLKCRTTKSEAELDFHVTSQSHTPILGGDACEELQLVKRVEALSAKWPQPGKPLATKEELIERYADIFTGLGEFPGVHHIHIDPTATPVIHACRNVPLSIMDSLKETLKDLQKRKVITPVNEPTDWVNSLVATKKRNGALRVCLDPCDLNRAVKRQHYSIPTPEDVRSRLAGKSIFSILDEKDGYWQIKLDEPSSKLCTFNTPWGRFRFLRLPFGIKSASETVKHALKKAMETGTDPHLVLLSLRNTPVTGLNMSPAQMLMGRVLRSTLPCSSAVLKQSTPQHIHDKVQDLQSRQKQRYDQRAKLLPALTSGDTVHMHTRRGWEPAVVIRQRDEPRSYTVQTPAGGMLRRNRRHLRKIHPSLFRDTGLDEHVDSEGQTSQTSETVDTPPQDPPPPVPPPHDPSPVNMDSRPTCYTRSGRAVRCPTRYRY</sequence>
<evidence type="ECO:0000313" key="5">
    <source>
        <dbReference type="Proteomes" id="UP001174136"/>
    </source>
</evidence>
<organism evidence="4 5">
    <name type="scientific">Merluccius polli</name>
    <name type="common">Benguela hake</name>
    <name type="synonym">Merluccius cadenati</name>
    <dbReference type="NCBI Taxonomy" id="89951"/>
    <lineage>
        <taxon>Eukaryota</taxon>
        <taxon>Metazoa</taxon>
        <taxon>Chordata</taxon>
        <taxon>Craniata</taxon>
        <taxon>Vertebrata</taxon>
        <taxon>Euteleostomi</taxon>
        <taxon>Actinopterygii</taxon>
        <taxon>Neopterygii</taxon>
        <taxon>Teleostei</taxon>
        <taxon>Neoteleostei</taxon>
        <taxon>Acanthomorphata</taxon>
        <taxon>Zeiogadaria</taxon>
        <taxon>Gadariae</taxon>
        <taxon>Gadiformes</taxon>
        <taxon>Gadoidei</taxon>
        <taxon>Merlucciidae</taxon>
        <taxon>Merluccius</taxon>
    </lineage>
</organism>
<name>A0AA47P547_MERPO</name>
<feature type="compositionally biased region" description="Pro residues" evidence="2">
    <location>
        <begin position="744"/>
        <end position="757"/>
    </location>
</feature>
<accession>A0AA47P547</accession>
<evidence type="ECO:0000256" key="1">
    <source>
        <dbReference type="ARBA" id="ARBA00022801"/>
    </source>
</evidence>
<gene>
    <name evidence="4" type="ORF">N1851_007610</name>
</gene>
<comment type="caution">
    <text evidence="4">The sequence shown here is derived from an EMBL/GenBank/DDBJ whole genome shotgun (WGS) entry which is preliminary data.</text>
</comment>
<feature type="compositionally biased region" description="Polar residues" evidence="2">
    <location>
        <begin position="730"/>
        <end position="739"/>
    </location>
</feature>